<dbReference type="PANTHER" id="PTHR38471">
    <property type="entry name" value="FOUR HELIX BUNDLE PROTEIN"/>
    <property type="match status" value="1"/>
</dbReference>
<organism evidence="1 2">
    <name type="scientific">candidate division CPR2 bacterium GW2011_GWC2_39_10</name>
    <dbReference type="NCBI Taxonomy" id="1618345"/>
    <lineage>
        <taxon>Bacteria</taxon>
        <taxon>Bacteria division CPR2</taxon>
    </lineage>
</organism>
<name>A0A0G0LTB8_UNCC2</name>
<dbReference type="Pfam" id="PF05635">
    <property type="entry name" value="23S_rRNA_IVP"/>
    <property type="match status" value="1"/>
</dbReference>
<dbReference type="CDD" id="cd16377">
    <property type="entry name" value="23S_rRNA_IVP_like"/>
    <property type="match status" value="1"/>
</dbReference>
<gene>
    <name evidence="1" type="ORF">UT18_C0003G0032</name>
</gene>
<dbReference type="PANTHER" id="PTHR38471:SF2">
    <property type="entry name" value="FOUR HELIX BUNDLE PROTEIN"/>
    <property type="match status" value="1"/>
</dbReference>
<evidence type="ECO:0000313" key="2">
    <source>
        <dbReference type="Proteomes" id="UP000034207"/>
    </source>
</evidence>
<protein>
    <submittedName>
        <fullName evidence="1">S23 ribosomal protein</fullName>
    </submittedName>
</protein>
<keyword evidence="1" id="KW-0687">Ribonucleoprotein</keyword>
<evidence type="ECO:0000313" key="1">
    <source>
        <dbReference type="EMBL" id="KKQ95173.1"/>
    </source>
</evidence>
<comment type="caution">
    <text evidence="1">The sequence shown here is derived from an EMBL/GenBank/DDBJ whole genome shotgun (WGS) entry which is preliminary data.</text>
</comment>
<dbReference type="NCBIfam" id="TIGR02436">
    <property type="entry name" value="four helix bundle protein"/>
    <property type="match status" value="1"/>
</dbReference>
<dbReference type="InterPro" id="IPR012657">
    <property type="entry name" value="23S_rRNA-intervening_sequence"/>
</dbReference>
<dbReference type="GO" id="GO:0005840">
    <property type="term" value="C:ribosome"/>
    <property type="evidence" value="ECO:0007669"/>
    <property type="project" value="UniProtKB-KW"/>
</dbReference>
<dbReference type="InterPro" id="IPR036583">
    <property type="entry name" value="23S_rRNA_IVS_sf"/>
</dbReference>
<proteinExistence type="predicted"/>
<dbReference type="STRING" id="1618345.UT18_C0003G0032"/>
<reference evidence="1 2" key="1">
    <citation type="journal article" date="2015" name="Nature">
        <title>rRNA introns, odd ribosomes, and small enigmatic genomes across a large radiation of phyla.</title>
        <authorList>
            <person name="Brown C.T."/>
            <person name="Hug L.A."/>
            <person name="Thomas B.C."/>
            <person name="Sharon I."/>
            <person name="Castelle C.J."/>
            <person name="Singh A."/>
            <person name="Wilkins M.J."/>
            <person name="Williams K.H."/>
            <person name="Banfield J.F."/>
        </authorList>
    </citation>
    <scope>NUCLEOTIDE SEQUENCE [LARGE SCALE GENOMIC DNA]</scope>
</reference>
<accession>A0A0G0LTB8</accession>
<sequence length="118" mass="13752">MQSNPLYYKSDQLAHLVYKFTRDFSKEEVYGITSQLRRAVLSVPLNIVEGYARQSSRSFKQFLQIAYGSLKETKYLLHFCSDEGYLNKKDYNDALTLAEEIGKILWVLMNKVKEKANI</sequence>
<dbReference type="SUPFAM" id="SSF158446">
    <property type="entry name" value="IVS-encoded protein-like"/>
    <property type="match status" value="1"/>
</dbReference>
<dbReference type="Gene3D" id="1.20.1440.60">
    <property type="entry name" value="23S rRNA-intervening sequence"/>
    <property type="match status" value="1"/>
</dbReference>
<keyword evidence="1" id="KW-0689">Ribosomal protein</keyword>
<dbReference type="EMBL" id="LBVV01000003">
    <property type="protein sequence ID" value="KKQ95173.1"/>
    <property type="molecule type" value="Genomic_DNA"/>
</dbReference>
<dbReference type="AlphaFoldDB" id="A0A0G0LTB8"/>
<dbReference type="Proteomes" id="UP000034207">
    <property type="component" value="Unassembled WGS sequence"/>
</dbReference>